<evidence type="ECO:0000313" key="2">
    <source>
        <dbReference type="Proteomes" id="UP000799779"/>
    </source>
</evidence>
<name>A0A6A5VYY2_9PLEO</name>
<gene>
    <name evidence="1" type="ORF">P154DRAFT_540043</name>
</gene>
<evidence type="ECO:0000313" key="1">
    <source>
        <dbReference type="EMBL" id="KAF1993869.1"/>
    </source>
</evidence>
<sequence>MSDSKIQHQATTDPKNKSLSFPFLDLPPELWNKVYGFCFPISSGVSEFVGLTLTCKQVATEYESKVVRIMTRFLNGVKQDWLLNNSDDFVMYMPTHLSEMKDLTIILPRSSYLPPLDTTMELVRFSEQCTKIDKSLHSLFALNLPISLISGRNDILHPLAQQTITIVPACG</sequence>
<reference evidence="1" key="1">
    <citation type="journal article" date="2020" name="Stud. Mycol.">
        <title>101 Dothideomycetes genomes: a test case for predicting lifestyles and emergence of pathogens.</title>
        <authorList>
            <person name="Haridas S."/>
            <person name="Albert R."/>
            <person name="Binder M."/>
            <person name="Bloem J."/>
            <person name="Labutti K."/>
            <person name="Salamov A."/>
            <person name="Andreopoulos B."/>
            <person name="Baker S."/>
            <person name="Barry K."/>
            <person name="Bills G."/>
            <person name="Bluhm B."/>
            <person name="Cannon C."/>
            <person name="Castanera R."/>
            <person name="Culley D."/>
            <person name="Daum C."/>
            <person name="Ezra D."/>
            <person name="Gonzalez J."/>
            <person name="Henrissat B."/>
            <person name="Kuo A."/>
            <person name="Liang C."/>
            <person name="Lipzen A."/>
            <person name="Lutzoni F."/>
            <person name="Magnuson J."/>
            <person name="Mondo S."/>
            <person name="Nolan M."/>
            <person name="Ohm R."/>
            <person name="Pangilinan J."/>
            <person name="Park H.-J."/>
            <person name="Ramirez L."/>
            <person name="Alfaro M."/>
            <person name="Sun H."/>
            <person name="Tritt A."/>
            <person name="Yoshinaga Y."/>
            <person name="Zwiers L.-H."/>
            <person name="Turgeon B."/>
            <person name="Goodwin S."/>
            <person name="Spatafora J."/>
            <person name="Crous P."/>
            <person name="Grigoriev I."/>
        </authorList>
    </citation>
    <scope>NUCLEOTIDE SEQUENCE</scope>
    <source>
        <strain evidence="1">CBS 123094</strain>
    </source>
</reference>
<dbReference type="AlphaFoldDB" id="A0A6A5VYY2"/>
<organism evidence="1 2">
    <name type="scientific">Amniculicola lignicola CBS 123094</name>
    <dbReference type="NCBI Taxonomy" id="1392246"/>
    <lineage>
        <taxon>Eukaryota</taxon>
        <taxon>Fungi</taxon>
        <taxon>Dikarya</taxon>
        <taxon>Ascomycota</taxon>
        <taxon>Pezizomycotina</taxon>
        <taxon>Dothideomycetes</taxon>
        <taxon>Pleosporomycetidae</taxon>
        <taxon>Pleosporales</taxon>
        <taxon>Amniculicolaceae</taxon>
        <taxon>Amniculicola</taxon>
    </lineage>
</organism>
<keyword evidence="2" id="KW-1185">Reference proteome</keyword>
<dbReference type="EMBL" id="ML977681">
    <property type="protein sequence ID" value="KAF1993869.1"/>
    <property type="molecule type" value="Genomic_DNA"/>
</dbReference>
<dbReference type="OrthoDB" id="3777618at2759"/>
<protein>
    <submittedName>
        <fullName evidence="1">Uncharacterized protein</fullName>
    </submittedName>
</protein>
<accession>A0A6A5VYY2</accession>
<dbReference type="Proteomes" id="UP000799779">
    <property type="component" value="Unassembled WGS sequence"/>
</dbReference>
<proteinExistence type="predicted"/>